<evidence type="ECO:0000313" key="6">
    <source>
        <dbReference type="Ensembl" id="ENSKMAP00000025462.1"/>
    </source>
</evidence>
<evidence type="ECO:0008006" key="8">
    <source>
        <dbReference type="Google" id="ProtNLM"/>
    </source>
</evidence>
<evidence type="ECO:0000256" key="3">
    <source>
        <dbReference type="ARBA" id="ARBA00022729"/>
    </source>
</evidence>
<dbReference type="Gene3D" id="2.40.128.20">
    <property type="match status" value="1"/>
</dbReference>
<dbReference type="PANTHER" id="PTHR11967">
    <property type="entry name" value="ALPHA-1-ACID GLYCOPROTEIN"/>
    <property type="match status" value="1"/>
</dbReference>
<evidence type="ECO:0000313" key="7">
    <source>
        <dbReference type="Proteomes" id="UP000264800"/>
    </source>
</evidence>
<name>A0A3Q3GQ19_KRYMA</name>
<comment type="subcellular location">
    <subcellularLocation>
        <location evidence="1">Secreted</location>
    </subcellularLocation>
</comment>
<organism evidence="6 7">
    <name type="scientific">Kryptolebias marmoratus</name>
    <name type="common">Mangrove killifish</name>
    <name type="synonym">Rivulus marmoratus</name>
    <dbReference type="NCBI Taxonomy" id="37003"/>
    <lineage>
        <taxon>Eukaryota</taxon>
        <taxon>Metazoa</taxon>
        <taxon>Chordata</taxon>
        <taxon>Craniata</taxon>
        <taxon>Vertebrata</taxon>
        <taxon>Euteleostomi</taxon>
        <taxon>Actinopterygii</taxon>
        <taxon>Neopterygii</taxon>
        <taxon>Teleostei</taxon>
        <taxon>Neoteleostei</taxon>
        <taxon>Acanthomorphata</taxon>
        <taxon>Ovalentaria</taxon>
        <taxon>Atherinomorphae</taxon>
        <taxon>Cyprinodontiformes</taxon>
        <taxon>Rivulidae</taxon>
        <taxon>Kryptolebias</taxon>
    </lineage>
</organism>
<feature type="signal peptide" evidence="5">
    <location>
        <begin position="1"/>
        <end position="19"/>
    </location>
</feature>
<accession>A0A3Q3GQ19</accession>
<proteinExistence type="predicted"/>
<dbReference type="AlphaFoldDB" id="A0A3Q3GQ19"/>
<dbReference type="InterPro" id="IPR012674">
    <property type="entry name" value="Calycin"/>
</dbReference>
<evidence type="ECO:0000256" key="5">
    <source>
        <dbReference type="SAM" id="SignalP"/>
    </source>
</evidence>
<feature type="chain" id="PRO_5045665845" description="Apolipoprotein M" evidence="5">
    <location>
        <begin position="20"/>
        <end position="184"/>
    </location>
</feature>
<reference evidence="6" key="1">
    <citation type="submission" date="2025-08" db="UniProtKB">
        <authorList>
            <consortium name="Ensembl"/>
        </authorList>
    </citation>
    <scope>IDENTIFICATION</scope>
</reference>
<dbReference type="GO" id="GO:0005576">
    <property type="term" value="C:extracellular region"/>
    <property type="evidence" value="ECO:0007669"/>
    <property type="project" value="UniProtKB-SubCell"/>
</dbReference>
<keyword evidence="4" id="KW-0325">Glycoprotein</keyword>
<evidence type="ECO:0000256" key="2">
    <source>
        <dbReference type="ARBA" id="ARBA00022525"/>
    </source>
</evidence>
<dbReference type="Proteomes" id="UP000264800">
    <property type="component" value="Unplaced"/>
</dbReference>
<keyword evidence="2" id="KW-0964">Secreted</keyword>
<dbReference type="SUPFAM" id="SSF50814">
    <property type="entry name" value="Lipocalins"/>
    <property type="match status" value="1"/>
</dbReference>
<dbReference type="OMA" id="AQTECLK"/>
<dbReference type="Ensembl" id="ENSKMAT00000025782.1">
    <property type="protein sequence ID" value="ENSKMAP00000025462.1"/>
    <property type="gene ID" value="ENSKMAG00000018867.1"/>
</dbReference>
<dbReference type="PANTHER" id="PTHR11967:SF2">
    <property type="entry name" value="ALPHA-1-ACID GLYCOPROTEIN 1"/>
    <property type="match status" value="1"/>
</dbReference>
<protein>
    <recommendedName>
        <fullName evidence="8">Apolipoprotein M</fullName>
    </recommendedName>
</protein>
<keyword evidence="3 5" id="KW-0732">Signal</keyword>
<evidence type="ECO:0000256" key="4">
    <source>
        <dbReference type="ARBA" id="ARBA00023180"/>
    </source>
</evidence>
<sequence>MMFALYAVAFFCWVSVSLSAPLSCEDLNRPLDTQDLSFLNGRWALVLASLSNPAHLGKLKERDSASISFASHSDSSKLSFTRDFSFNDSCLHVNTNVTVDGSGFIFHEFNYTVKILHTSCSDCAVMRFDRPGKPERVYLFSRRREVGPKELEEFSAQAECLGMTAPFVMDPTKKLCPAAPTAEG</sequence>
<reference evidence="6" key="2">
    <citation type="submission" date="2025-09" db="UniProtKB">
        <authorList>
            <consortium name="Ensembl"/>
        </authorList>
    </citation>
    <scope>IDENTIFICATION</scope>
</reference>
<evidence type="ECO:0000256" key="1">
    <source>
        <dbReference type="ARBA" id="ARBA00004613"/>
    </source>
</evidence>
<dbReference type="GeneTree" id="ENSGT00940000166223"/>
<keyword evidence="7" id="KW-1185">Reference proteome</keyword>